<organism evidence="3 4">
    <name type="scientific">Leucothrix arctica</name>
    <dbReference type="NCBI Taxonomy" id="1481894"/>
    <lineage>
        <taxon>Bacteria</taxon>
        <taxon>Pseudomonadati</taxon>
        <taxon>Pseudomonadota</taxon>
        <taxon>Gammaproteobacteria</taxon>
        <taxon>Thiotrichales</taxon>
        <taxon>Thiotrichaceae</taxon>
        <taxon>Leucothrix</taxon>
    </lineage>
</organism>
<keyword evidence="1" id="KW-0472">Membrane</keyword>
<dbReference type="Pfam" id="PF07963">
    <property type="entry name" value="N_methyl"/>
    <property type="match status" value="1"/>
</dbReference>
<dbReference type="PROSITE" id="PS00409">
    <property type="entry name" value="PROKAR_NTER_METHYL"/>
    <property type="match status" value="1"/>
</dbReference>
<proteinExistence type="predicted"/>
<dbReference type="Pfam" id="PF22150">
    <property type="entry name" value="Tt1218-like"/>
    <property type="match status" value="1"/>
</dbReference>
<dbReference type="Proteomes" id="UP000245506">
    <property type="component" value="Unassembled WGS sequence"/>
</dbReference>
<keyword evidence="1" id="KW-1133">Transmembrane helix</keyword>
<feature type="domain" description="Type IV pilin Tt1218-like" evidence="2">
    <location>
        <begin position="35"/>
        <end position="110"/>
    </location>
</feature>
<dbReference type="InterPro" id="IPR054402">
    <property type="entry name" value="Tt1218-like_dom"/>
</dbReference>
<name>A0A317CLP1_9GAMM</name>
<evidence type="ECO:0000313" key="3">
    <source>
        <dbReference type="EMBL" id="PWQ98363.1"/>
    </source>
</evidence>
<evidence type="ECO:0000256" key="1">
    <source>
        <dbReference type="SAM" id="Phobius"/>
    </source>
</evidence>
<feature type="transmembrane region" description="Helical" evidence="1">
    <location>
        <begin position="12"/>
        <end position="36"/>
    </location>
</feature>
<keyword evidence="4" id="KW-1185">Reference proteome</keyword>
<dbReference type="InterPro" id="IPR012902">
    <property type="entry name" value="N_methyl_site"/>
</dbReference>
<keyword evidence="1" id="KW-0812">Transmembrane</keyword>
<reference evidence="3 4" key="1">
    <citation type="submission" date="2018-05" db="EMBL/GenBank/DDBJ databases">
        <title>Leucothrix arctica sp. nov., isolated from Arctic seawater.</title>
        <authorList>
            <person name="Choi A."/>
            <person name="Baek K."/>
        </authorList>
    </citation>
    <scope>NUCLEOTIDE SEQUENCE [LARGE SCALE GENOMIC DNA]</scope>
    <source>
        <strain evidence="3 4">IMCC9719</strain>
    </source>
</reference>
<protein>
    <submittedName>
        <fullName evidence="3">Type IV pilus modification protein PilV</fullName>
    </submittedName>
</protein>
<accession>A0A317CLP1</accession>
<comment type="caution">
    <text evidence="3">The sequence shown here is derived from an EMBL/GenBank/DDBJ whole genome shotgun (WGS) entry which is preliminary data.</text>
</comment>
<dbReference type="NCBIfam" id="TIGR02523">
    <property type="entry name" value="type_IV_pilV"/>
    <property type="match status" value="1"/>
</dbReference>
<sequence length="180" mass="19139">MMLSKHILKVQSGFSLIEILISLVVLSIGLLGLGGLQLTSLKSANNAHFRTAASIAATELADRMRLNPSAVANALYEQEVDRAVCSTTDTTKSCDGDNVCSTTEAAAYDLKMSGCGRTQGSERSGGVFYQLPNSTLAINCGTVACEAGVEHTINIGWNEVDDDDEGTEVQARSYELNFIP</sequence>
<dbReference type="AlphaFoldDB" id="A0A317CLP1"/>
<dbReference type="EMBL" id="QGKL01000012">
    <property type="protein sequence ID" value="PWQ98363.1"/>
    <property type="molecule type" value="Genomic_DNA"/>
</dbReference>
<evidence type="ECO:0000313" key="4">
    <source>
        <dbReference type="Proteomes" id="UP000245506"/>
    </source>
</evidence>
<evidence type="ECO:0000259" key="2">
    <source>
        <dbReference type="Pfam" id="PF22150"/>
    </source>
</evidence>
<dbReference type="InterPro" id="IPR013362">
    <property type="entry name" value="Pilus_4_PilV"/>
</dbReference>
<dbReference type="NCBIfam" id="TIGR02532">
    <property type="entry name" value="IV_pilin_GFxxxE"/>
    <property type="match status" value="1"/>
</dbReference>
<gene>
    <name evidence="3" type="primary">pilV</name>
    <name evidence="3" type="ORF">DKT75_04340</name>
</gene>